<accession>A0A832AB88</accession>
<organism evidence="1">
    <name type="scientific">Ignisphaera aggregans</name>
    <dbReference type="NCBI Taxonomy" id="334771"/>
    <lineage>
        <taxon>Archaea</taxon>
        <taxon>Thermoproteota</taxon>
        <taxon>Thermoprotei</taxon>
        <taxon>Desulfurococcales</taxon>
        <taxon>Desulfurococcaceae</taxon>
        <taxon>Ignisphaera</taxon>
    </lineage>
</organism>
<dbReference type="Pfam" id="PF05559">
    <property type="entry name" value="DUF763"/>
    <property type="match status" value="1"/>
</dbReference>
<evidence type="ECO:0000313" key="1">
    <source>
        <dbReference type="EMBL" id="HFQ79144.1"/>
    </source>
</evidence>
<reference evidence="1" key="1">
    <citation type="journal article" date="2020" name="mSystems">
        <title>Genome- and Community-Level Interaction Insights into Carbon Utilization and Element Cycling Functions of Hydrothermarchaeota in Hydrothermal Sediment.</title>
        <authorList>
            <person name="Zhou Z."/>
            <person name="Liu Y."/>
            <person name="Xu W."/>
            <person name="Pan J."/>
            <person name="Luo Z.H."/>
            <person name="Li M."/>
        </authorList>
    </citation>
    <scope>NUCLEOTIDE SEQUENCE</scope>
    <source>
        <strain evidence="1">SpSt-629</strain>
    </source>
</reference>
<sequence length="420" mass="47860">MFITPINIMFAGQYCIVRVIMYIHGVAELPLHNGHVPPHLLELMKRLGRAIAMYIVDVFGSIELVKRLSDPLWFQAFNNVIGMDWDSSGSTTVVLYVLKSFANIDTFGDIGLAVVGGKGVDARNCVKEIEYLDRFDLDVDYLRYVSRLSAKIDSVALQDGYTLYIHSLVLSREGAWTVIQQGMDVSKRMARRYHIHANNISSDINPHSGIACNMKSNVINLMDRESYSTKKLILDLLDENPKKILNYIATVNRLLRKDASLEQWTSNRSTDIEFSGESKKVDYLKNVNPILYRPITNIKRIEDVLNHVVKTFTENFDSLLLHVGPEFIRALVLVADLIYGEVPSFRDPVTHAIDPFAYSFAHGGKDGIPFPVKFDIMRNTIQFLEDAINSSKLDGKLKRKALENLYHYWRKIERATLNKD</sequence>
<name>A0A832AB88_9CREN</name>
<comment type="caution">
    <text evidence="1">The sequence shown here is derived from an EMBL/GenBank/DDBJ whole genome shotgun (WGS) entry which is preliminary data.</text>
</comment>
<proteinExistence type="predicted"/>
<protein>
    <submittedName>
        <fullName evidence="1">DUF763 domain-containing protein</fullName>
    </submittedName>
</protein>
<dbReference type="PANTHER" id="PTHR38597:SF1">
    <property type="entry name" value="BLL3834 PROTEIN"/>
    <property type="match status" value="1"/>
</dbReference>
<gene>
    <name evidence="1" type="ORF">ENT99_05520</name>
</gene>
<dbReference type="InterPro" id="IPR008482">
    <property type="entry name" value="DUF763"/>
</dbReference>
<dbReference type="AlphaFoldDB" id="A0A832AB88"/>
<dbReference type="EMBL" id="DTAU01000105">
    <property type="protein sequence ID" value="HFQ79144.1"/>
    <property type="molecule type" value="Genomic_DNA"/>
</dbReference>
<dbReference type="PANTHER" id="PTHR38597">
    <property type="entry name" value="BLL3834 PROTEIN"/>
    <property type="match status" value="1"/>
</dbReference>